<feature type="domain" description="Phosphoribulokinase/uridine kinase" evidence="1">
    <location>
        <begin position="3"/>
        <end position="53"/>
    </location>
</feature>
<sequence length="85" mass="9846">MEQVKNHTYNFDHPNAIDHELLINHLSRLREGKSIQVPEYDFKTHSRTSKTASGHSEQAWSLKPQTVNPIVFVIGVDSVDVYWTR</sequence>
<reference evidence="2 3" key="1">
    <citation type="submission" date="2018-11" db="EMBL/GenBank/DDBJ databases">
        <authorList>
            <consortium name="Pathogen Informatics"/>
        </authorList>
    </citation>
    <scope>NUCLEOTIDE SEQUENCE [LARGE SCALE GENOMIC DNA]</scope>
</reference>
<keyword evidence="3" id="KW-1185">Reference proteome</keyword>
<gene>
    <name evidence="2" type="ORF">DILT_LOCUS9384</name>
</gene>
<dbReference type="GO" id="GO:0016301">
    <property type="term" value="F:kinase activity"/>
    <property type="evidence" value="ECO:0007669"/>
    <property type="project" value="InterPro"/>
</dbReference>
<dbReference type="Pfam" id="PF00485">
    <property type="entry name" value="PRK"/>
    <property type="match status" value="1"/>
</dbReference>
<dbReference type="GO" id="GO:0005524">
    <property type="term" value="F:ATP binding"/>
    <property type="evidence" value="ECO:0007669"/>
    <property type="project" value="InterPro"/>
</dbReference>
<dbReference type="Gene3D" id="3.40.50.300">
    <property type="entry name" value="P-loop containing nucleotide triphosphate hydrolases"/>
    <property type="match status" value="1"/>
</dbReference>
<evidence type="ECO:0000313" key="2">
    <source>
        <dbReference type="EMBL" id="VDN13553.1"/>
    </source>
</evidence>
<organism evidence="2 3">
    <name type="scientific">Dibothriocephalus latus</name>
    <name type="common">Fish tapeworm</name>
    <name type="synonym">Diphyllobothrium latum</name>
    <dbReference type="NCBI Taxonomy" id="60516"/>
    <lineage>
        <taxon>Eukaryota</taxon>
        <taxon>Metazoa</taxon>
        <taxon>Spiralia</taxon>
        <taxon>Lophotrochozoa</taxon>
        <taxon>Platyhelminthes</taxon>
        <taxon>Cestoda</taxon>
        <taxon>Eucestoda</taxon>
        <taxon>Diphyllobothriidea</taxon>
        <taxon>Diphyllobothriidae</taxon>
        <taxon>Dibothriocephalus</taxon>
    </lineage>
</organism>
<name>A0A3P7LRB0_DIBLA</name>
<dbReference type="EMBL" id="UYRU01056697">
    <property type="protein sequence ID" value="VDN13553.1"/>
    <property type="molecule type" value="Genomic_DNA"/>
</dbReference>
<dbReference type="OrthoDB" id="10257085at2759"/>
<dbReference type="InterPro" id="IPR027417">
    <property type="entry name" value="P-loop_NTPase"/>
</dbReference>
<protein>
    <recommendedName>
        <fullName evidence="1">Phosphoribulokinase/uridine kinase domain-containing protein</fullName>
    </recommendedName>
</protein>
<dbReference type="InterPro" id="IPR006083">
    <property type="entry name" value="PRK/URK"/>
</dbReference>
<evidence type="ECO:0000259" key="1">
    <source>
        <dbReference type="Pfam" id="PF00485"/>
    </source>
</evidence>
<dbReference type="AlphaFoldDB" id="A0A3P7LRB0"/>
<accession>A0A3P7LRB0</accession>
<dbReference type="Proteomes" id="UP000281553">
    <property type="component" value="Unassembled WGS sequence"/>
</dbReference>
<evidence type="ECO:0000313" key="3">
    <source>
        <dbReference type="Proteomes" id="UP000281553"/>
    </source>
</evidence>
<proteinExistence type="predicted"/>